<evidence type="ECO:0000256" key="1">
    <source>
        <dbReference type="SAM" id="MobiDB-lite"/>
    </source>
</evidence>
<organism evidence="3 4">
    <name type="scientific">Eiseniibacteriota bacterium</name>
    <dbReference type="NCBI Taxonomy" id="2212470"/>
    <lineage>
        <taxon>Bacteria</taxon>
        <taxon>Candidatus Eiseniibacteriota</taxon>
    </lineage>
</organism>
<evidence type="ECO:0000259" key="2">
    <source>
        <dbReference type="PROSITE" id="PS50093"/>
    </source>
</evidence>
<feature type="domain" description="PKD" evidence="2">
    <location>
        <begin position="10"/>
        <end position="41"/>
    </location>
</feature>
<dbReference type="Pfam" id="PF18911">
    <property type="entry name" value="PKD_4"/>
    <property type="match status" value="2"/>
</dbReference>
<protein>
    <submittedName>
        <fullName evidence="3">PKD domain-containing protein</fullName>
    </submittedName>
</protein>
<feature type="region of interest" description="Disordered" evidence="1">
    <location>
        <begin position="1"/>
        <end position="24"/>
    </location>
</feature>
<dbReference type="PROSITE" id="PS50093">
    <property type="entry name" value="PKD"/>
    <property type="match status" value="2"/>
</dbReference>
<dbReference type="Gene3D" id="2.60.40.10">
    <property type="entry name" value="Immunoglobulins"/>
    <property type="match status" value="2"/>
</dbReference>
<gene>
    <name evidence="3" type="ORF">E6K73_10830</name>
</gene>
<name>A0A538SC57_UNCEI</name>
<feature type="compositionally biased region" description="Low complexity" evidence="1">
    <location>
        <begin position="1"/>
        <end position="10"/>
    </location>
</feature>
<accession>A0A538SC57</accession>
<dbReference type="CDD" id="cd00146">
    <property type="entry name" value="PKD"/>
    <property type="match status" value="2"/>
</dbReference>
<proteinExistence type="predicted"/>
<evidence type="ECO:0000313" key="3">
    <source>
        <dbReference type="EMBL" id="TMQ48970.1"/>
    </source>
</evidence>
<dbReference type="EMBL" id="VBOT01000130">
    <property type="protein sequence ID" value="TMQ48970.1"/>
    <property type="molecule type" value="Genomic_DNA"/>
</dbReference>
<evidence type="ECO:0000313" key="4">
    <source>
        <dbReference type="Proteomes" id="UP000320184"/>
    </source>
</evidence>
<dbReference type="Proteomes" id="UP000320184">
    <property type="component" value="Unassembled WGS sequence"/>
</dbReference>
<feature type="domain" description="PKD" evidence="2">
    <location>
        <begin position="89"/>
        <end position="133"/>
    </location>
</feature>
<dbReference type="InterPro" id="IPR035986">
    <property type="entry name" value="PKD_dom_sf"/>
</dbReference>
<sequence>MSSRSDSTGTFGDGGSSTEQNPSHEYTQSGIYAVLLRVTDADAPQQVCRDTIPVYISTVVDPFCGATTSIRWGDSPLSVRFDAYPGLIGDPEPYTWSWRFGDDGTSTLQSPLHTYSGVGTYYAVATLHTPCGSYDCWPTLRVTALGTKTGVEPPVPRELHLDPPLPNPFRVMTGIGFVLPVAGRVRLTVSDVEGRLVATLVDGCRSAVSIETGCRRPRVSRGPWTLASLYRLAGHDRSK</sequence>
<dbReference type="AlphaFoldDB" id="A0A538SC57"/>
<dbReference type="InterPro" id="IPR000601">
    <property type="entry name" value="PKD_dom"/>
</dbReference>
<reference evidence="3 4" key="1">
    <citation type="journal article" date="2019" name="Nat. Microbiol.">
        <title>Mediterranean grassland soil C-N compound turnover is dependent on rainfall and depth, and is mediated by genomically divergent microorganisms.</title>
        <authorList>
            <person name="Diamond S."/>
            <person name="Andeer P.F."/>
            <person name="Li Z."/>
            <person name="Crits-Christoph A."/>
            <person name="Burstein D."/>
            <person name="Anantharaman K."/>
            <person name="Lane K.R."/>
            <person name="Thomas B.C."/>
            <person name="Pan C."/>
            <person name="Northen T.R."/>
            <person name="Banfield J.F."/>
        </authorList>
    </citation>
    <scope>NUCLEOTIDE SEQUENCE [LARGE SCALE GENOMIC DNA]</scope>
    <source>
        <strain evidence="3">WS_3</strain>
    </source>
</reference>
<dbReference type="InterPro" id="IPR013783">
    <property type="entry name" value="Ig-like_fold"/>
</dbReference>
<comment type="caution">
    <text evidence="3">The sequence shown here is derived from an EMBL/GenBank/DDBJ whole genome shotgun (WGS) entry which is preliminary data.</text>
</comment>
<dbReference type="SUPFAM" id="SSF49299">
    <property type="entry name" value="PKD domain"/>
    <property type="match status" value="2"/>
</dbReference>